<evidence type="ECO:0000256" key="9">
    <source>
        <dbReference type="ARBA" id="ARBA00049563"/>
    </source>
</evidence>
<protein>
    <recommendedName>
        <fullName evidence="10">tRNA dimethylallyltransferase</fullName>
        <ecNumber evidence="10">2.5.1.75</ecNumber>
    </recommendedName>
    <alternativeName>
        <fullName evidence="10">Dimethylallyl diphosphate:tRNA dimethylallyltransferase</fullName>
        <shortName evidence="10">DMAPP:tRNA dimethylallyltransferase</shortName>
        <shortName evidence="10">DMATase</shortName>
    </alternativeName>
    <alternativeName>
        <fullName evidence="10">Isopentenyl-diphosphate:tRNA isopentenyltransferase</fullName>
        <shortName evidence="10">IPP transferase</shortName>
        <shortName evidence="10">IPPT</shortName>
        <shortName evidence="10">IPTase</shortName>
    </alternativeName>
</protein>
<evidence type="ECO:0000256" key="13">
    <source>
        <dbReference type="RuleBase" id="RU003785"/>
    </source>
</evidence>
<dbReference type="Pfam" id="PF01715">
    <property type="entry name" value="IPPT"/>
    <property type="match status" value="1"/>
</dbReference>
<evidence type="ECO:0000256" key="2">
    <source>
        <dbReference type="ARBA" id="ARBA00003213"/>
    </source>
</evidence>
<feature type="region of interest" description="Disordered" evidence="14">
    <location>
        <begin position="1"/>
        <end position="21"/>
    </location>
</feature>
<comment type="function">
    <text evidence="2 10 12">Catalyzes the transfer of a dimethylallyl group onto the adenine at position 37 in tRNAs that read codons beginning with uridine, leading to the formation of N6-(dimethylallyl)adenosine (i(6)A).</text>
</comment>
<evidence type="ECO:0000256" key="7">
    <source>
        <dbReference type="ARBA" id="ARBA00022840"/>
    </source>
</evidence>
<evidence type="ECO:0000256" key="1">
    <source>
        <dbReference type="ARBA" id="ARBA00001946"/>
    </source>
</evidence>
<evidence type="ECO:0000256" key="11">
    <source>
        <dbReference type="RuleBase" id="RU003783"/>
    </source>
</evidence>
<feature type="binding site" evidence="10">
    <location>
        <begin position="35"/>
        <end position="40"/>
    </location>
    <ligand>
        <name>substrate</name>
    </ligand>
</feature>
<dbReference type="Proteomes" id="UP001501736">
    <property type="component" value="Unassembled WGS sequence"/>
</dbReference>
<evidence type="ECO:0000256" key="3">
    <source>
        <dbReference type="ARBA" id="ARBA00005842"/>
    </source>
</evidence>
<keyword evidence="7 10" id="KW-0067">ATP-binding</keyword>
<dbReference type="EMBL" id="BAAAYG010000002">
    <property type="protein sequence ID" value="GAA3280572.1"/>
    <property type="molecule type" value="Genomic_DNA"/>
</dbReference>
<comment type="catalytic activity">
    <reaction evidence="9 10 11">
        <text>adenosine(37) in tRNA + dimethylallyl diphosphate = N(6)-dimethylallyladenosine(37) in tRNA + diphosphate</text>
        <dbReference type="Rhea" id="RHEA:26482"/>
        <dbReference type="Rhea" id="RHEA-COMP:10162"/>
        <dbReference type="Rhea" id="RHEA-COMP:10375"/>
        <dbReference type="ChEBI" id="CHEBI:33019"/>
        <dbReference type="ChEBI" id="CHEBI:57623"/>
        <dbReference type="ChEBI" id="CHEBI:74411"/>
        <dbReference type="ChEBI" id="CHEBI:74415"/>
        <dbReference type="EC" id="2.5.1.75"/>
    </reaction>
</comment>
<dbReference type="PANTHER" id="PTHR11088">
    <property type="entry name" value="TRNA DIMETHYLALLYLTRANSFERASE"/>
    <property type="match status" value="1"/>
</dbReference>
<reference evidence="16" key="1">
    <citation type="journal article" date="2019" name="Int. J. Syst. Evol. Microbiol.">
        <title>The Global Catalogue of Microorganisms (GCM) 10K type strain sequencing project: providing services to taxonomists for standard genome sequencing and annotation.</title>
        <authorList>
            <consortium name="The Broad Institute Genomics Platform"/>
            <consortium name="The Broad Institute Genome Sequencing Center for Infectious Disease"/>
            <person name="Wu L."/>
            <person name="Ma J."/>
        </authorList>
    </citation>
    <scope>NUCLEOTIDE SEQUENCE [LARGE SCALE GENOMIC DNA]</scope>
    <source>
        <strain evidence="16">JCM 11483</strain>
    </source>
</reference>
<dbReference type="InterPro" id="IPR027417">
    <property type="entry name" value="P-loop_NTPase"/>
</dbReference>
<feature type="site" description="Interaction with substrate tRNA" evidence="10">
    <location>
        <position position="145"/>
    </location>
</feature>
<comment type="subunit">
    <text evidence="10">Monomer.</text>
</comment>
<evidence type="ECO:0000256" key="8">
    <source>
        <dbReference type="ARBA" id="ARBA00022842"/>
    </source>
</evidence>
<evidence type="ECO:0000256" key="6">
    <source>
        <dbReference type="ARBA" id="ARBA00022741"/>
    </source>
</evidence>
<evidence type="ECO:0000256" key="10">
    <source>
        <dbReference type="HAMAP-Rule" id="MF_00185"/>
    </source>
</evidence>
<keyword evidence="5 10" id="KW-0819">tRNA processing</keyword>
<organism evidence="15 16">
    <name type="scientific">Nesterenkonia halobia</name>
    <dbReference type="NCBI Taxonomy" id="37922"/>
    <lineage>
        <taxon>Bacteria</taxon>
        <taxon>Bacillati</taxon>
        <taxon>Actinomycetota</taxon>
        <taxon>Actinomycetes</taxon>
        <taxon>Micrococcales</taxon>
        <taxon>Micrococcaceae</taxon>
        <taxon>Nesterenkonia</taxon>
    </lineage>
</organism>
<evidence type="ECO:0000313" key="16">
    <source>
        <dbReference type="Proteomes" id="UP001501736"/>
    </source>
</evidence>
<evidence type="ECO:0000256" key="14">
    <source>
        <dbReference type="SAM" id="MobiDB-lite"/>
    </source>
</evidence>
<dbReference type="Gene3D" id="1.10.20.140">
    <property type="match status" value="1"/>
</dbReference>
<comment type="caution">
    <text evidence="10">Lacks conserved residue(s) required for the propagation of feature annotation.</text>
</comment>
<dbReference type="RefSeq" id="WP_344717800.1">
    <property type="nucleotide sequence ID" value="NZ_BAAAYG010000002.1"/>
</dbReference>
<comment type="caution">
    <text evidence="15">The sequence shown here is derived from an EMBL/GenBank/DDBJ whole genome shotgun (WGS) entry which is preliminary data.</text>
</comment>
<dbReference type="PANTHER" id="PTHR11088:SF60">
    <property type="entry name" value="TRNA DIMETHYLALLYLTRANSFERASE"/>
    <property type="match status" value="1"/>
</dbReference>
<keyword evidence="8 10" id="KW-0460">Magnesium</keyword>
<dbReference type="EC" id="2.5.1.75" evidence="10"/>
<keyword evidence="4 10" id="KW-0808">Transferase</keyword>
<name>A0ABP6RA50_9MICC</name>
<dbReference type="NCBIfam" id="TIGR00174">
    <property type="entry name" value="miaA"/>
    <property type="match status" value="1"/>
</dbReference>
<evidence type="ECO:0000256" key="5">
    <source>
        <dbReference type="ARBA" id="ARBA00022694"/>
    </source>
</evidence>
<feature type="site" description="Interaction with substrate tRNA" evidence="10">
    <location>
        <position position="124"/>
    </location>
</feature>
<comment type="similarity">
    <text evidence="3 10 13">Belongs to the IPP transferase family.</text>
</comment>
<feature type="binding site" evidence="10">
    <location>
        <begin position="33"/>
        <end position="40"/>
    </location>
    <ligand>
        <name>ATP</name>
        <dbReference type="ChEBI" id="CHEBI:30616"/>
    </ligand>
</feature>
<dbReference type="Gene3D" id="3.40.50.300">
    <property type="entry name" value="P-loop containing nucleotide triphosphate hydrolases"/>
    <property type="match status" value="1"/>
</dbReference>
<evidence type="ECO:0000256" key="12">
    <source>
        <dbReference type="RuleBase" id="RU003784"/>
    </source>
</evidence>
<accession>A0ABP6RA50</accession>
<proteinExistence type="inferred from homology"/>
<comment type="cofactor">
    <cofactor evidence="1 10">
        <name>Mg(2+)</name>
        <dbReference type="ChEBI" id="CHEBI:18420"/>
    </cofactor>
</comment>
<sequence length="334" mass="35918">MAASDPAADGSEATAAPGRPGPVGPLPLIVVVGPTASGKSQLGIDLARRLDGEVINADSMQLYRGMDVGTAKVTAAEAAGVPHHLLDVLDVGQEASVADYQRQARDVVAAIRARGRTPIMVGGSGLYVRAAIDVIEFPPTDPQRRAELTQRLEDEGPEALRAELRAHDPESAAAISDDRRLVRALEVVSLTGRPFSSYMPRRIHEPTVEPVVQLGLSVPRETLHARIAARVEEMASQGLLAEVEQLVDAGLRTGRTASKAIGYQQFLDVLDGGRSLARAIEDTTVATRRFARRQETWFRADPRVHWLEAPAPDLADRALDVLAAALEDPGLRRR</sequence>
<gene>
    <name evidence="10 15" type="primary">miaA</name>
    <name evidence="15" type="ORF">GCM10020260_05020</name>
</gene>
<evidence type="ECO:0000313" key="15">
    <source>
        <dbReference type="EMBL" id="GAA3280572.1"/>
    </source>
</evidence>
<dbReference type="InterPro" id="IPR039657">
    <property type="entry name" value="Dimethylallyltransferase"/>
</dbReference>
<evidence type="ECO:0000256" key="4">
    <source>
        <dbReference type="ARBA" id="ARBA00022679"/>
    </source>
</evidence>
<keyword evidence="6 10" id="KW-0547">Nucleotide-binding</keyword>
<keyword evidence="16" id="KW-1185">Reference proteome</keyword>
<dbReference type="InterPro" id="IPR018022">
    <property type="entry name" value="IPT"/>
</dbReference>
<dbReference type="SUPFAM" id="SSF52540">
    <property type="entry name" value="P-loop containing nucleoside triphosphate hydrolases"/>
    <property type="match status" value="1"/>
</dbReference>
<dbReference type="HAMAP" id="MF_00185">
    <property type="entry name" value="IPP_trans"/>
    <property type="match status" value="1"/>
</dbReference>
<feature type="region of interest" description="Interaction with substrate tRNA" evidence="10">
    <location>
        <begin position="58"/>
        <end position="61"/>
    </location>
</feature>